<dbReference type="Pfam" id="PF06527">
    <property type="entry name" value="TniQ"/>
    <property type="match status" value="1"/>
</dbReference>
<feature type="region of interest" description="Disordered" evidence="1">
    <location>
        <begin position="345"/>
        <end position="368"/>
    </location>
</feature>
<organism evidence="3 4">
    <name type="scientific">Pseudomonas azotoformans</name>
    <dbReference type="NCBI Taxonomy" id="47878"/>
    <lineage>
        <taxon>Bacteria</taxon>
        <taxon>Pseudomonadati</taxon>
        <taxon>Pseudomonadota</taxon>
        <taxon>Gammaproteobacteria</taxon>
        <taxon>Pseudomonadales</taxon>
        <taxon>Pseudomonadaceae</taxon>
        <taxon>Pseudomonas</taxon>
    </lineage>
</organism>
<gene>
    <name evidence="3" type="ORF">B4O85_15170</name>
</gene>
<comment type="caution">
    <text evidence="3">The sequence shown here is derived from an EMBL/GenBank/DDBJ whole genome shotgun (WGS) entry which is preliminary data.</text>
</comment>
<dbReference type="Proteomes" id="UP000290481">
    <property type="component" value="Unassembled WGS sequence"/>
</dbReference>
<accession>A0A4Q0HU51</accession>
<proteinExistence type="predicted"/>
<dbReference type="EMBL" id="MZZJ01000005">
    <property type="protein sequence ID" value="RXE52685.1"/>
    <property type="molecule type" value="Genomic_DNA"/>
</dbReference>
<dbReference type="RefSeq" id="WP_087716009.1">
    <property type="nucleotide sequence ID" value="NZ_MZZJ01000005.1"/>
</dbReference>
<dbReference type="AlphaFoldDB" id="A0A4Q0HU51"/>
<name>A0A4Q0HU51_PSEAZ</name>
<evidence type="ECO:0000256" key="1">
    <source>
        <dbReference type="SAM" id="MobiDB-lite"/>
    </source>
</evidence>
<dbReference type="InterPro" id="IPR009492">
    <property type="entry name" value="TniQ"/>
</dbReference>
<sequence>MILAIQPEETVRSFVERTLFIKGKHSSEEIFRRFPKNCVLRADILLIAEMQGWIGCYGLNKMLHRHTNYPLKKVFKNVQDISYSRDEYIGQSRCYDSNRTPSGFCPVCVAEDIERLGFSFWRRAHCCELKVCAEHNVELVKRCPFCDRQFCHGGHNLGVMWTSCEGRYLKDCPVTLNTDPYELKKAQIFMDILSFTHHLSEESVLAVLDEKVHKNDDLKRRVLNSGSNMQLGEIIKWRLETVKTSRSVNRLPHGESTDFIIQAIVEAYGKFTDFASDVKAYGDEIRPIESLWSTYISGHQESTHFVEEDYDQGVGVWCCPFPAKDLLRMWDWRPVYYPCCSFERPKRKGPQPKPERVNNAPPGVYRRK</sequence>
<feature type="domain" description="TniQ" evidence="2">
    <location>
        <begin position="3"/>
        <end position="139"/>
    </location>
</feature>
<reference evidence="3 4" key="1">
    <citation type="submission" date="2017-03" db="EMBL/GenBank/DDBJ databases">
        <title>Pseudomonas azotoformans: Salt tolerant bacteria having multiple plant growth promoting attributes.</title>
        <authorList>
            <person name="Srivastava A.K."/>
            <person name="Sharma A."/>
            <person name="Srivastava A.K."/>
            <person name="Jamali H."/>
            <person name="Yadav J."/>
            <person name="Srivastava R."/>
            <person name="Kashyap P.L."/>
            <person name="Chakdar H."/>
            <person name="Saxena A.K."/>
        </authorList>
    </citation>
    <scope>NUCLEOTIDE SEQUENCE [LARGE SCALE GENOMIC DNA]</scope>
    <source>
        <strain evidence="3 4">SC 14</strain>
    </source>
</reference>
<protein>
    <recommendedName>
        <fullName evidence="2">TniQ domain-containing protein</fullName>
    </recommendedName>
</protein>
<evidence type="ECO:0000259" key="2">
    <source>
        <dbReference type="Pfam" id="PF06527"/>
    </source>
</evidence>
<evidence type="ECO:0000313" key="4">
    <source>
        <dbReference type="Proteomes" id="UP000290481"/>
    </source>
</evidence>
<evidence type="ECO:0000313" key="3">
    <source>
        <dbReference type="EMBL" id="RXE52685.1"/>
    </source>
</evidence>